<evidence type="ECO:0008006" key="4">
    <source>
        <dbReference type="Google" id="ProtNLM"/>
    </source>
</evidence>
<dbReference type="EMBL" id="BAABGM010000001">
    <property type="protein sequence ID" value="GAA4396773.1"/>
    <property type="molecule type" value="Genomic_DNA"/>
</dbReference>
<comment type="caution">
    <text evidence="2">The sequence shown here is derived from an EMBL/GenBank/DDBJ whole genome shotgun (WGS) entry which is preliminary data.</text>
</comment>
<accession>A0ABP8JVF8</accession>
<keyword evidence="1" id="KW-1133">Transmembrane helix</keyword>
<dbReference type="Proteomes" id="UP001500945">
    <property type="component" value="Unassembled WGS sequence"/>
</dbReference>
<evidence type="ECO:0000313" key="3">
    <source>
        <dbReference type="Proteomes" id="UP001500945"/>
    </source>
</evidence>
<evidence type="ECO:0000256" key="1">
    <source>
        <dbReference type="SAM" id="Phobius"/>
    </source>
</evidence>
<reference evidence="3" key="1">
    <citation type="journal article" date="2019" name="Int. J. Syst. Evol. Microbiol.">
        <title>The Global Catalogue of Microorganisms (GCM) 10K type strain sequencing project: providing services to taxonomists for standard genome sequencing and annotation.</title>
        <authorList>
            <consortium name="The Broad Institute Genomics Platform"/>
            <consortium name="The Broad Institute Genome Sequencing Center for Infectious Disease"/>
            <person name="Wu L."/>
            <person name="Ma J."/>
        </authorList>
    </citation>
    <scope>NUCLEOTIDE SEQUENCE [LARGE SCALE GENOMIC DNA]</scope>
    <source>
        <strain evidence="3">JCM 17809</strain>
    </source>
</reference>
<keyword evidence="1" id="KW-0812">Transmembrane</keyword>
<name>A0ABP8JVF8_9MICO</name>
<feature type="transmembrane region" description="Helical" evidence="1">
    <location>
        <begin position="63"/>
        <end position="82"/>
    </location>
</feature>
<evidence type="ECO:0000313" key="2">
    <source>
        <dbReference type="EMBL" id="GAA4396773.1"/>
    </source>
</evidence>
<feature type="transmembrane region" description="Helical" evidence="1">
    <location>
        <begin position="115"/>
        <end position="136"/>
    </location>
</feature>
<keyword evidence="3" id="KW-1185">Reference proteome</keyword>
<keyword evidence="1" id="KW-0472">Membrane</keyword>
<proteinExistence type="predicted"/>
<sequence length="147" mass="14909">MAMLLMVGPPRPAVNSVDTGLIPDGSRPDTAAWHTGGRRVDRPGATPTERHTMSTSRALRTSGVLAATALAGLLLAAPAQAIPDPGTGGRDFPPGTFGPAPKGTTIVVDDDAVEYLQIGAGLIAGVALAGAGAAMVSRRHHRDPHPV</sequence>
<gene>
    <name evidence="2" type="ORF">GCM10023168_01040</name>
</gene>
<organism evidence="2 3">
    <name type="scientific">Fodinibacter luteus</name>
    <dbReference type="NCBI Taxonomy" id="552064"/>
    <lineage>
        <taxon>Bacteria</taxon>
        <taxon>Bacillati</taxon>
        <taxon>Actinomycetota</taxon>
        <taxon>Actinomycetes</taxon>
        <taxon>Micrococcales</taxon>
        <taxon>Intrasporangiaceae</taxon>
        <taxon>Fodinibacter (ex Wang et al. 2009)</taxon>
    </lineage>
</organism>
<protein>
    <recommendedName>
        <fullName evidence="4">LPXTG cell wall anchor domain-containing protein</fullName>
    </recommendedName>
</protein>